<dbReference type="RefSeq" id="WP_309799389.1">
    <property type="nucleotide sequence ID" value="NZ_BAAAHY010000007.1"/>
</dbReference>
<accession>A0ABU1JES1</accession>
<name>A0ABU1JES1_9MICC</name>
<evidence type="ECO:0000313" key="3">
    <source>
        <dbReference type="Proteomes" id="UP001185069"/>
    </source>
</evidence>
<evidence type="ECO:0008006" key="4">
    <source>
        <dbReference type="Google" id="ProtNLM"/>
    </source>
</evidence>
<sequence length="269" mass="27173">MLLDSRSGPWKWAVIVVALLVVLGLVVAFFLGGALATGRPASPSAASSDSVGPASQAQPNPSLNPDLAALLPAKPLPGGLTMTNPGVLSSAEQASAVALYQALSADPVACLPLLPTDPGYFLIPDAPGQASYRLSGPGLDNTNQRIASGTLSEYTSVAAATAQLQKVAGAVPQCGQNVTVGGSQNYRAVASVEPLTVDTSGVEASCYNIRSTVSSGGASNNVLACHLRRQNIVITVMELSSGVSPSAEVLAQWTSIVQAQSAALAKLPA</sequence>
<keyword evidence="3" id="KW-1185">Reference proteome</keyword>
<protein>
    <recommendedName>
        <fullName evidence="4">PknH-like extracellular domain-containing protein</fullName>
    </recommendedName>
</protein>
<dbReference type="EMBL" id="JAVDQF010000001">
    <property type="protein sequence ID" value="MDR6270361.1"/>
    <property type="molecule type" value="Genomic_DNA"/>
</dbReference>
<evidence type="ECO:0000256" key="1">
    <source>
        <dbReference type="SAM" id="MobiDB-lite"/>
    </source>
</evidence>
<gene>
    <name evidence="2" type="ORF">JOE69_002599</name>
</gene>
<feature type="region of interest" description="Disordered" evidence="1">
    <location>
        <begin position="42"/>
        <end position="64"/>
    </location>
</feature>
<reference evidence="2 3" key="1">
    <citation type="submission" date="2023-07" db="EMBL/GenBank/DDBJ databases">
        <title>Sequencing the genomes of 1000 actinobacteria strains.</title>
        <authorList>
            <person name="Klenk H.-P."/>
        </authorList>
    </citation>
    <scope>NUCLEOTIDE SEQUENCE [LARGE SCALE GENOMIC DNA]</scope>
    <source>
        <strain evidence="2 3">DSM 14555</strain>
    </source>
</reference>
<evidence type="ECO:0000313" key="2">
    <source>
        <dbReference type="EMBL" id="MDR6270361.1"/>
    </source>
</evidence>
<proteinExistence type="predicted"/>
<comment type="caution">
    <text evidence="2">The sequence shown here is derived from an EMBL/GenBank/DDBJ whole genome shotgun (WGS) entry which is preliminary data.</text>
</comment>
<dbReference type="Proteomes" id="UP001185069">
    <property type="component" value="Unassembled WGS sequence"/>
</dbReference>
<organism evidence="2 3">
    <name type="scientific">Arthrobacter russicus</name>
    <dbReference type="NCBI Taxonomy" id="172040"/>
    <lineage>
        <taxon>Bacteria</taxon>
        <taxon>Bacillati</taxon>
        <taxon>Actinomycetota</taxon>
        <taxon>Actinomycetes</taxon>
        <taxon>Micrococcales</taxon>
        <taxon>Micrococcaceae</taxon>
        <taxon>Arthrobacter</taxon>
    </lineage>
</organism>